<protein>
    <submittedName>
        <fullName evidence="1">Uncharacterized protein</fullName>
    </submittedName>
</protein>
<sequence>MEECRAVVLKLQLRDPPIEDIKINLSIVDSTRQLIGLLGSPFRALVAIESSLPALPPKDSPIKTTPVRALSPSLLLPRGLTPSRAPDIRDAKFESLAFVRIWPHIDSEANTSTVPRLTTPVFVPDFILHDPA</sequence>
<organism evidence="1 2">
    <name type="scientific">Datura stramonium</name>
    <name type="common">Jimsonweed</name>
    <name type="synonym">Common thornapple</name>
    <dbReference type="NCBI Taxonomy" id="4076"/>
    <lineage>
        <taxon>Eukaryota</taxon>
        <taxon>Viridiplantae</taxon>
        <taxon>Streptophyta</taxon>
        <taxon>Embryophyta</taxon>
        <taxon>Tracheophyta</taxon>
        <taxon>Spermatophyta</taxon>
        <taxon>Magnoliopsida</taxon>
        <taxon>eudicotyledons</taxon>
        <taxon>Gunneridae</taxon>
        <taxon>Pentapetalae</taxon>
        <taxon>asterids</taxon>
        <taxon>lamiids</taxon>
        <taxon>Solanales</taxon>
        <taxon>Solanaceae</taxon>
        <taxon>Solanoideae</taxon>
        <taxon>Datureae</taxon>
        <taxon>Datura</taxon>
    </lineage>
</organism>
<keyword evidence="2" id="KW-1185">Reference proteome</keyword>
<accession>A0ABS8T8S6</accession>
<evidence type="ECO:0000313" key="2">
    <source>
        <dbReference type="Proteomes" id="UP000823775"/>
    </source>
</evidence>
<gene>
    <name evidence="1" type="ORF">HAX54_004102</name>
</gene>
<reference evidence="1 2" key="1">
    <citation type="journal article" date="2021" name="BMC Genomics">
        <title>Datura genome reveals duplications of psychoactive alkaloid biosynthetic genes and high mutation rate following tissue culture.</title>
        <authorList>
            <person name="Rajewski A."/>
            <person name="Carter-House D."/>
            <person name="Stajich J."/>
            <person name="Litt A."/>
        </authorList>
    </citation>
    <scope>NUCLEOTIDE SEQUENCE [LARGE SCALE GENOMIC DNA]</scope>
    <source>
        <strain evidence="1">AR-01</strain>
    </source>
</reference>
<comment type="caution">
    <text evidence="1">The sequence shown here is derived from an EMBL/GenBank/DDBJ whole genome shotgun (WGS) entry which is preliminary data.</text>
</comment>
<evidence type="ECO:0000313" key="1">
    <source>
        <dbReference type="EMBL" id="MCD7466982.1"/>
    </source>
</evidence>
<dbReference type="Proteomes" id="UP000823775">
    <property type="component" value="Unassembled WGS sequence"/>
</dbReference>
<dbReference type="EMBL" id="JACEIK010001185">
    <property type="protein sequence ID" value="MCD7466982.1"/>
    <property type="molecule type" value="Genomic_DNA"/>
</dbReference>
<name>A0ABS8T8S6_DATST</name>
<proteinExistence type="predicted"/>